<evidence type="ECO:0000313" key="2">
    <source>
        <dbReference type="Proteomes" id="UP000637757"/>
    </source>
</evidence>
<evidence type="ECO:0000313" key="1">
    <source>
        <dbReference type="EMBL" id="MBF8808399.1"/>
    </source>
</evidence>
<dbReference type="AlphaFoldDB" id="A0A931AZ13"/>
<keyword evidence="2" id="KW-1185">Reference proteome</keyword>
<dbReference type="EMBL" id="JADAKE010000017">
    <property type="protein sequence ID" value="MBF8808399.1"/>
    <property type="molecule type" value="Genomic_DNA"/>
</dbReference>
<sequence>MLDDKLICPKCQTKFYFNEVRNIVHHRKEEMPIRCPKCNYIVKEKLSHGYFVSYIDKEANQSKKEEVCPSKYQNIKTGAIISAADYQRMVEEQEWLLNDPINTNWLGVTTTFLENEETNRVDSYENYIPYHEK</sequence>
<organism evidence="1 2">
    <name type="scientific">Enterococcus lacertideformus</name>
    <dbReference type="NCBI Taxonomy" id="2771493"/>
    <lineage>
        <taxon>Bacteria</taxon>
        <taxon>Bacillati</taxon>
        <taxon>Bacillota</taxon>
        <taxon>Bacilli</taxon>
        <taxon>Lactobacillales</taxon>
        <taxon>Enterococcaceae</taxon>
        <taxon>Enterococcus</taxon>
    </lineage>
</organism>
<dbReference type="Proteomes" id="UP000637757">
    <property type="component" value="Unassembled WGS sequence"/>
</dbReference>
<protein>
    <submittedName>
        <fullName evidence="1">Uncharacterized protein</fullName>
    </submittedName>
</protein>
<name>A0A931AZ13_9ENTE</name>
<comment type="caution">
    <text evidence="1">The sequence shown here is derived from an EMBL/GenBank/DDBJ whole genome shotgun (WGS) entry which is preliminary data.</text>
</comment>
<accession>A0A931AZ13</accession>
<gene>
    <name evidence="1" type="ORF">IC227_08990</name>
</gene>
<proteinExistence type="predicted"/>
<reference evidence="1" key="1">
    <citation type="submission" date="2020-09" db="EMBL/GenBank/DDBJ databases">
        <title>Genomic insights into the novelty and pathogenicity of a unique biofilm-forming Enterococcus sp. bacteria (Enterococcus lacertideformus) identified in reptiles.</title>
        <authorList>
            <person name="Agius J.E."/>
            <person name="Phalen D.N."/>
            <person name="Rose K."/>
            <person name="Eden J.-S."/>
        </authorList>
    </citation>
    <scope>NUCLEOTIDE SEQUENCE</scope>
    <source>
        <strain evidence="1">PHRS 0518</strain>
    </source>
</reference>